<accession>A0A7W7ZW44</accession>
<proteinExistence type="predicted"/>
<dbReference type="AlphaFoldDB" id="A0A7W7ZW44"/>
<protein>
    <submittedName>
        <fullName evidence="1">Uncharacterized protein</fullName>
    </submittedName>
</protein>
<dbReference type="EMBL" id="JACHIO010000035">
    <property type="protein sequence ID" value="MBB5066779.1"/>
    <property type="molecule type" value="Genomic_DNA"/>
</dbReference>
<sequence length="187" mass="20630">MISLGLSNFETNGSSQPPVEVLQALGETAAWFNRDHLRADDLRSPMLDPSSILVVPSLNELGIDAFVKVKRDSYRQASESIRQKRSEILRDATTGPVDPVGAQALGRLLLYEAMETVSDGAAEASSHGFFDTEDAPPWDTWFWHKDGTIFCWVPDSLVSDVQAGIDANPVDCIHWASWSALSKLINW</sequence>
<name>A0A7W7ZW44_9BACT</name>
<gene>
    <name evidence="1" type="ORF">HDF15_005163</name>
</gene>
<comment type="caution">
    <text evidence="1">The sequence shown here is derived from an EMBL/GenBank/DDBJ whole genome shotgun (WGS) entry which is preliminary data.</text>
</comment>
<dbReference type="Proteomes" id="UP000584867">
    <property type="component" value="Unassembled WGS sequence"/>
</dbReference>
<reference evidence="1 2" key="1">
    <citation type="submission" date="2020-08" db="EMBL/GenBank/DDBJ databases">
        <title>Genomic Encyclopedia of Type Strains, Phase IV (KMG-V): Genome sequencing to study the core and pangenomes of soil and plant-associated prokaryotes.</title>
        <authorList>
            <person name="Whitman W."/>
        </authorList>
    </citation>
    <scope>NUCLEOTIDE SEQUENCE [LARGE SCALE GENOMIC DNA]</scope>
    <source>
        <strain evidence="1 2">X5P3</strain>
    </source>
</reference>
<organism evidence="1 2">
    <name type="scientific">Granulicella mallensis</name>
    <dbReference type="NCBI Taxonomy" id="940614"/>
    <lineage>
        <taxon>Bacteria</taxon>
        <taxon>Pseudomonadati</taxon>
        <taxon>Acidobacteriota</taxon>
        <taxon>Terriglobia</taxon>
        <taxon>Terriglobales</taxon>
        <taxon>Acidobacteriaceae</taxon>
        <taxon>Granulicella</taxon>
    </lineage>
</organism>
<dbReference type="RefSeq" id="WP_221314612.1">
    <property type="nucleotide sequence ID" value="NZ_JACHIO010000035.1"/>
</dbReference>
<evidence type="ECO:0000313" key="2">
    <source>
        <dbReference type="Proteomes" id="UP000584867"/>
    </source>
</evidence>
<evidence type="ECO:0000313" key="1">
    <source>
        <dbReference type="EMBL" id="MBB5066779.1"/>
    </source>
</evidence>